<dbReference type="Proteomes" id="UP000026960">
    <property type="component" value="Chromosome 11"/>
</dbReference>
<dbReference type="HOGENOM" id="CLU_2797942_0_0_1"/>
<organism evidence="1">
    <name type="scientific">Oryza barthii</name>
    <dbReference type="NCBI Taxonomy" id="65489"/>
    <lineage>
        <taxon>Eukaryota</taxon>
        <taxon>Viridiplantae</taxon>
        <taxon>Streptophyta</taxon>
        <taxon>Embryophyta</taxon>
        <taxon>Tracheophyta</taxon>
        <taxon>Spermatophyta</taxon>
        <taxon>Magnoliopsida</taxon>
        <taxon>Liliopsida</taxon>
        <taxon>Poales</taxon>
        <taxon>Poaceae</taxon>
        <taxon>BOP clade</taxon>
        <taxon>Oryzoideae</taxon>
        <taxon>Oryzeae</taxon>
        <taxon>Oryzinae</taxon>
        <taxon>Oryza</taxon>
    </lineage>
</organism>
<dbReference type="PaxDb" id="65489-OBART11G01570.1"/>
<keyword evidence="2" id="KW-1185">Reference proteome</keyword>
<proteinExistence type="predicted"/>
<reference evidence="1" key="1">
    <citation type="journal article" date="2009" name="Rice">
        <title>De Novo Next Generation Sequencing of Plant Genomes.</title>
        <authorList>
            <person name="Rounsley S."/>
            <person name="Marri P.R."/>
            <person name="Yu Y."/>
            <person name="He R."/>
            <person name="Sisneros N."/>
            <person name="Goicoechea J.L."/>
            <person name="Lee S.J."/>
            <person name="Angelova A."/>
            <person name="Kudrna D."/>
            <person name="Luo M."/>
            <person name="Affourtit J."/>
            <person name="Desany B."/>
            <person name="Knight J."/>
            <person name="Niazi F."/>
            <person name="Egholm M."/>
            <person name="Wing R.A."/>
        </authorList>
    </citation>
    <scope>NUCLEOTIDE SEQUENCE [LARGE SCALE GENOMIC DNA]</scope>
    <source>
        <strain evidence="1">cv. IRGC 105608</strain>
    </source>
</reference>
<accession>A0A0D3HHN1</accession>
<name>A0A0D3HHN1_9ORYZ</name>
<evidence type="ECO:0000313" key="2">
    <source>
        <dbReference type="Proteomes" id="UP000026960"/>
    </source>
</evidence>
<reference evidence="1" key="2">
    <citation type="submission" date="2015-03" db="UniProtKB">
        <authorList>
            <consortium name="EnsemblPlants"/>
        </authorList>
    </citation>
    <scope>IDENTIFICATION</scope>
</reference>
<protein>
    <submittedName>
        <fullName evidence="1">Uncharacterized protein</fullName>
    </submittedName>
</protein>
<sequence length="68" mass="7795">MAYAISSNTTANAPKVPEGKDPYVVKEYLKGKDYNIYVHMSINKFTLLLKYIKAAMLFVQDIFQVVYV</sequence>
<evidence type="ECO:0000313" key="1">
    <source>
        <dbReference type="EnsemblPlants" id="OBART11G01570.1"/>
    </source>
</evidence>
<dbReference type="Gramene" id="OBART11G01570.1">
    <property type="protein sequence ID" value="OBART11G01570.1"/>
    <property type="gene ID" value="OBART11G01570"/>
</dbReference>
<dbReference type="STRING" id="65489.A0A0D3HHN1"/>
<dbReference type="EnsemblPlants" id="OBART11G01570.1">
    <property type="protein sequence ID" value="OBART11G01570.1"/>
    <property type="gene ID" value="OBART11G01570"/>
</dbReference>
<dbReference type="AlphaFoldDB" id="A0A0D3HHN1"/>